<evidence type="ECO:0000256" key="2">
    <source>
        <dbReference type="ARBA" id="ARBA00022844"/>
    </source>
</evidence>
<dbReference type="OrthoDB" id="13308at10239"/>
<dbReference type="KEGG" id="vg:28340410"/>
<evidence type="ECO:0000256" key="1">
    <source>
        <dbReference type="ARBA" id="ARBA00004328"/>
    </source>
</evidence>
<dbReference type="EMBL" id="KU980965">
    <property type="protein sequence ID" value="ANS71167.1"/>
    <property type="molecule type" value="Genomic_DNA"/>
</dbReference>
<dbReference type="RefSeq" id="YP_009268798.1">
    <property type="nucleotide sequence ID" value="NC_030656.1"/>
</dbReference>
<dbReference type="GO" id="GO:0044423">
    <property type="term" value="C:virion component"/>
    <property type="evidence" value="ECO:0007669"/>
    <property type="project" value="UniProtKB-KW"/>
</dbReference>
<protein>
    <submittedName>
        <fullName evidence="5">Virion core protein</fullName>
    </submittedName>
</protein>
<comment type="function">
    <text evidence="4">Late protein which is part of a large complex required for early virion morphogenesis. This complex participates in the formation of virosomes and the incorporation of virosomal contents into nascent immature virions.</text>
</comment>
<comment type="subcellular location">
    <subcellularLocation>
        <location evidence="1">Virion</location>
    </subcellularLocation>
</comment>
<dbReference type="Proteomes" id="UP000203626">
    <property type="component" value="Segment"/>
</dbReference>
<evidence type="ECO:0000256" key="3">
    <source>
        <dbReference type="ARBA" id="ARBA00022921"/>
    </source>
</evidence>
<reference evidence="5 6" key="1">
    <citation type="journal article" date="2016" name="J. Gen. Virol.">
        <title>Genomic characterization of a novel poxvirus from a flying fox: evidence for a new genus?</title>
        <authorList>
            <person name="O'Dea M.A."/>
            <person name="Tu S.L."/>
            <person name="Pang S."/>
            <person name="De Ridder T."/>
            <person name="Jackson B."/>
            <person name="Upton C."/>
        </authorList>
    </citation>
    <scope>NUCLEOTIDE SEQUENCE [LARGE SCALE GENOMIC DNA]</scope>
    <source>
        <strain evidence="5 6">Australia</strain>
    </source>
</reference>
<evidence type="ECO:0000256" key="4">
    <source>
        <dbReference type="ARBA" id="ARBA00024939"/>
    </source>
</evidence>
<gene>
    <name evidence="5" type="ORF">PTPV-Aus-083</name>
</gene>
<evidence type="ECO:0000313" key="6">
    <source>
        <dbReference type="Proteomes" id="UP000203626"/>
    </source>
</evidence>
<evidence type="ECO:0000313" key="5">
    <source>
        <dbReference type="EMBL" id="ANS71167.1"/>
    </source>
</evidence>
<organism evidence="5 6">
    <name type="scientific">Pteropox virus</name>
    <dbReference type="NCBI Taxonomy" id="1873698"/>
    <lineage>
        <taxon>Viruses</taxon>
        <taxon>Varidnaviria</taxon>
        <taxon>Bamfordvirae</taxon>
        <taxon>Nucleocytoviricota</taxon>
        <taxon>Pokkesviricetes</taxon>
        <taxon>Chitovirales</taxon>
        <taxon>Poxviridae</taxon>
        <taxon>Chordopoxvirinae</taxon>
        <taxon>Pteropopoxvirus</taxon>
        <taxon>Pteropopoxvirus pteropox</taxon>
    </lineage>
</organism>
<sequence>MSIETKINDFIVIDRGEDGLPNIIYIYDSIARFENYSIYKIAKYVFRNNITALAAIFPNSEFLDSIPFLIPKKTFHIRDSKTNELETLSPEYIKRVLINLFNSFRTFDDSLNISYYLPLRKNIHNVIS</sequence>
<dbReference type="InterPro" id="IPR006791">
    <property type="entry name" value="Pox_D2"/>
</dbReference>
<dbReference type="Pfam" id="PF04701">
    <property type="entry name" value="Pox_D2"/>
    <property type="match status" value="1"/>
</dbReference>
<dbReference type="GeneID" id="28340410"/>
<name>A0A1B1MRG0_9POXV</name>
<keyword evidence="6" id="KW-1185">Reference proteome</keyword>
<proteinExistence type="predicted"/>
<keyword evidence="2" id="KW-0946">Virion</keyword>
<accession>A0A1B1MRG0</accession>
<keyword evidence="3" id="KW-0426">Late protein</keyword>